<evidence type="ECO:0000313" key="8">
    <source>
        <dbReference type="Proteomes" id="UP000007797"/>
    </source>
</evidence>
<dbReference type="InterPro" id="IPR029004">
    <property type="entry name" value="Ribosomal_eL28/Mak16"/>
</dbReference>
<dbReference type="GO" id="GO:0000470">
    <property type="term" value="P:maturation of LSU-rRNA"/>
    <property type="evidence" value="ECO:0007669"/>
    <property type="project" value="TreeGrafter"/>
</dbReference>
<protein>
    <recommendedName>
        <fullName evidence="4">Protein MAK16 homolog</fullName>
    </recommendedName>
</protein>
<evidence type="ECO:0000256" key="1">
    <source>
        <dbReference type="ARBA" id="ARBA00004123"/>
    </source>
</evidence>
<comment type="subcellular location">
    <subcellularLocation>
        <location evidence="1">Nucleus</location>
    </subcellularLocation>
</comment>
<sequence length="324" mass="38546">MTMMQDDIIWSVLKNQFCSFKTTFNKARYCRNQFNATGLCNKGSCPLANSRYCTVREEEGVCYLYMKTIERAHQPAKLWERIKLDTNFMEAIDQIDKHLEYWPEKLIHRAKQRFIRITQYLIRMRKLRKEVRRELVPIQKKADRRDARREQKAMVAAQLTVNIKKELLERLKKKTYGDLYYFPEKVFNEVLEEDGEQDEMNSEEEEEEFEEEMEEGGATEYVDGGSDEEFYDDDEDDEDYDDIEGGDYANDYQQDSDEDNELYEESDAESDEDDDQPKTKSSFKRSLPKARSKKDGPQTKRKARIDIEYETEQETTSTTNTNNW</sequence>
<dbReference type="GO" id="GO:0030687">
    <property type="term" value="C:preribosome, large subunit precursor"/>
    <property type="evidence" value="ECO:0007669"/>
    <property type="project" value="TreeGrafter"/>
</dbReference>
<comment type="similarity">
    <text evidence="2 4">Belongs to the MAK16 family.</text>
</comment>
<dbReference type="PANTHER" id="PTHR23405:SF4">
    <property type="entry name" value="PROTEIN MAK16 HOMOLOG"/>
    <property type="match status" value="1"/>
</dbReference>
<dbReference type="EMBL" id="GL883021">
    <property type="protein sequence ID" value="EGG16980.1"/>
    <property type="molecule type" value="Genomic_DNA"/>
</dbReference>
<dbReference type="Pfam" id="PF01778">
    <property type="entry name" value="Ribosomal_L28e"/>
    <property type="match status" value="1"/>
</dbReference>
<accession>F4Q4B8</accession>
<name>F4Q4B8_CACFS</name>
<proteinExistence type="inferred from homology"/>
<dbReference type="PANTHER" id="PTHR23405">
    <property type="entry name" value="MAINTENANCE OF KILLER 16 MAK16 PROTEIN-RELATED"/>
    <property type="match status" value="1"/>
</dbReference>
<evidence type="ECO:0000313" key="7">
    <source>
        <dbReference type="EMBL" id="EGG16980.1"/>
    </source>
</evidence>
<dbReference type="Gene3D" id="3.30.390.110">
    <property type="match status" value="1"/>
</dbReference>
<evidence type="ECO:0000256" key="2">
    <source>
        <dbReference type="ARBA" id="ARBA00005514"/>
    </source>
</evidence>
<organism evidence="7 8">
    <name type="scientific">Cavenderia fasciculata</name>
    <name type="common">Slime mold</name>
    <name type="synonym">Dictyostelium fasciculatum</name>
    <dbReference type="NCBI Taxonomy" id="261658"/>
    <lineage>
        <taxon>Eukaryota</taxon>
        <taxon>Amoebozoa</taxon>
        <taxon>Evosea</taxon>
        <taxon>Eumycetozoa</taxon>
        <taxon>Dictyostelia</taxon>
        <taxon>Acytosteliales</taxon>
        <taxon>Cavenderiaceae</taxon>
        <taxon>Cavenderia</taxon>
    </lineage>
</organism>
<dbReference type="InterPro" id="IPR006958">
    <property type="entry name" value="Mak16"/>
</dbReference>
<dbReference type="RefSeq" id="XP_004355462.1">
    <property type="nucleotide sequence ID" value="XM_004355409.1"/>
</dbReference>
<feature type="domain" description="Ribosomal eL28/Mak16" evidence="6">
    <location>
        <begin position="8"/>
        <end position="120"/>
    </location>
</feature>
<feature type="compositionally biased region" description="Acidic residues" evidence="5">
    <location>
        <begin position="254"/>
        <end position="275"/>
    </location>
</feature>
<dbReference type="GO" id="GO:0005730">
    <property type="term" value="C:nucleolus"/>
    <property type="evidence" value="ECO:0007669"/>
    <property type="project" value="UniProtKB-UniRule"/>
</dbReference>
<gene>
    <name evidence="7" type="primary">mak16l</name>
    <name evidence="7" type="ORF">DFA_07961</name>
</gene>
<dbReference type="GeneID" id="14869646"/>
<dbReference type="PIRSF" id="PIRSF003352">
    <property type="entry name" value="MAK16"/>
    <property type="match status" value="1"/>
</dbReference>
<evidence type="ECO:0000259" key="6">
    <source>
        <dbReference type="Pfam" id="PF01778"/>
    </source>
</evidence>
<feature type="compositionally biased region" description="Acidic residues" evidence="5">
    <location>
        <begin position="225"/>
        <end position="245"/>
    </location>
</feature>
<feature type="compositionally biased region" description="Low complexity" evidence="5">
    <location>
        <begin position="314"/>
        <end position="324"/>
    </location>
</feature>
<keyword evidence="8" id="KW-1185">Reference proteome</keyword>
<feature type="compositionally biased region" description="Basic residues" evidence="5">
    <location>
        <begin position="281"/>
        <end position="292"/>
    </location>
</feature>
<reference evidence="8" key="1">
    <citation type="journal article" date="2011" name="Genome Res.">
        <title>Phylogeny-wide analysis of social amoeba genomes highlights ancient origins for complex intercellular communication.</title>
        <authorList>
            <person name="Heidel A.J."/>
            <person name="Lawal H.M."/>
            <person name="Felder M."/>
            <person name="Schilde C."/>
            <person name="Helps N.R."/>
            <person name="Tunggal B."/>
            <person name="Rivero F."/>
            <person name="John U."/>
            <person name="Schleicher M."/>
            <person name="Eichinger L."/>
            <person name="Platzer M."/>
            <person name="Noegel A.A."/>
            <person name="Schaap P."/>
            <person name="Gloeckner G."/>
        </authorList>
    </citation>
    <scope>NUCLEOTIDE SEQUENCE [LARGE SCALE GENOMIC DNA]</scope>
    <source>
        <strain evidence="8">SH3</strain>
    </source>
</reference>
<evidence type="ECO:0000256" key="5">
    <source>
        <dbReference type="SAM" id="MobiDB-lite"/>
    </source>
</evidence>
<dbReference type="KEGG" id="dfa:DFA_07961"/>
<dbReference type="Proteomes" id="UP000007797">
    <property type="component" value="Unassembled WGS sequence"/>
</dbReference>
<dbReference type="OMA" id="DKGQNFC"/>
<dbReference type="GO" id="GO:0000460">
    <property type="term" value="P:maturation of 5.8S rRNA"/>
    <property type="evidence" value="ECO:0007669"/>
    <property type="project" value="TreeGrafter"/>
</dbReference>
<dbReference type="FunFam" id="3.30.390.110:FF:000001">
    <property type="entry name" value="Protein MAK16 homolog"/>
    <property type="match status" value="1"/>
</dbReference>
<feature type="region of interest" description="Disordered" evidence="5">
    <location>
        <begin position="193"/>
        <end position="324"/>
    </location>
</feature>
<keyword evidence="3 4" id="KW-0539">Nucleus</keyword>
<dbReference type="STRING" id="1054147.F4Q4B8"/>
<evidence type="ECO:0000256" key="4">
    <source>
        <dbReference type="PIRNR" id="PIRNR003352"/>
    </source>
</evidence>
<dbReference type="AlphaFoldDB" id="F4Q4B8"/>
<evidence type="ECO:0000256" key="3">
    <source>
        <dbReference type="ARBA" id="ARBA00023242"/>
    </source>
</evidence>
<dbReference type="OrthoDB" id="10251342at2759"/>
<feature type="compositionally biased region" description="Acidic residues" evidence="5">
    <location>
        <begin position="193"/>
        <end position="217"/>
    </location>
</feature>
<dbReference type="Pfam" id="PF04874">
    <property type="entry name" value="Mak16"/>
    <property type="match status" value="1"/>
</dbReference>